<dbReference type="EMBL" id="VFPM01000004">
    <property type="protein sequence ID" value="TQM57327.1"/>
    <property type="molecule type" value="Genomic_DNA"/>
</dbReference>
<dbReference type="SUPFAM" id="SSF53756">
    <property type="entry name" value="UDP-Glycosyltransferase/glycogen phosphorylase"/>
    <property type="match status" value="1"/>
</dbReference>
<dbReference type="Pfam" id="PF00535">
    <property type="entry name" value="Glycos_transf_2"/>
    <property type="match status" value="1"/>
</dbReference>
<dbReference type="CDD" id="cd00761">
    <property type="entry name" value="Glyco_tranf_GTA_type"/>
    <property type="match status" value="1"/>
</dbReference>
<comment type="caution">
    <text evidence="3">The sequence shown here is derived from an EMBL/GenBank/DDBJ whole genome shotgun (WGS) entry which is preliminary data.</text>
</comment>
<dbReference type="GO" id="GO:0016740">
    <property type="term" value="F:transferase activity"/>
    <property type="evidence" value="ECO:0007669"/>
    <property type="project" value="UniProtKB-KW"/>
</dbReference>
<dbReference type="Pfam" id="PF13692">
    <property type="entry name" value="Glyco_trans_1_4"/>
    <property type="match status" value="1"/>
</dbReference>
<reference evidence="3 4" key="1">
    <citation type="submission" date="2019-06" db="EMBL/GenBank/DDBJ databases">
        <title>Genome sequencing of plant associated microbes to promote plant fitness in Sorghum bicolor and Oryza sativa.</title>
        <authorList>
            <person name="Coleman-Derr D."/>
        </authorList>
    </citation>
    <scope>NUCLEOTIDE SEQUENCE [LARGE SCALE GENOMIC DNA]</scope>
    <source>
        <strain evidence="3 4">KV-663</strain>
    </source>
</reference>
<accession>A0A543HGD1</accession>
<sequence length="988" mass="104371">MPELTVVVPALAESDHLRRCLDSLAGQTLAAHRFEVVVTLADDSYAHRAGVAARVAVHLDGIASGPEVVLVACDGTTRAAARNAAVSRARGAWTTFVAEKDFVAPDYLELLLASAGTDQVAAARIVDVEPDGSLPPWRGSSAVSDLDLASSVGGKLYPTAWLLETPFVRSLRHDEDAVLTAHLFGTFERQFSGYDLTPARRGATYFRSPAPAGARDLDSRLAVVDELRTAEPTELVDALVRQQLGRARSPWAALITRPRITHPLVVVAGEARSVNEHAGALRLLARAGYAVRVLHLRGRLVDPLRSGRTAHRLAVLPADLPAVEPAAAWAAGHLLRSAPRRAAGAARAGRVARRLTREGLRVSRRFTPEVLPARLAAAAAARTDEPSATLLQEPCELFVLDAAGDRVVDRLAGVRAGRSAGGASDRRDGGRELAALALEVAASRTGFSRAEALGLRQASRLLRDTEAAGDERSPAALWTGAAYRLVRAGRRAAATQLLDDCLAVTGAAEAEAAGHGALDALIRLDEASAGASTGVSTGPVDVPAVVGACLRHADEALASGDLDRVTFLASIALDLLFARVLHTAAPSSPIVASPTSFLAPLRSSQVGQLLSPTRGARPERPTTAVGTARDTARPRVTVLPGAYPKFAGAVVRELEGHADVDVLDLGARDRRYGNTAIDPLTVRERVAAAAGGRATLDPATAAALDADVVFVDWADKALSLVTEHAPDRTRVVVRLHGVDTLSAWLHTARWERVDDAIFPSEHLRLATERALGGRLDGVRQHVVANPVDVGRYALPKLAGAAHTLGMVGWAQQVKDPCWTLDLLERLRAEDDRWRLLLVGADFPLTSGNGVESHAAERFRSRLLSGGAGLADAVDFVGYTKALPEVLRRVGWGVSSSRREGFHIGLVEMAASGAVPVVRDWPVYAGIGGASGLFPEDWVARDIGCAAERVLDLSSSGQWADAGTTAARVAAERFAGETSGDQLRRIVLG</sequence>
<dbReference type="RefSeq" id="WP_141846674.1">
    <property type="nucleotide sequence ID" value="NZ_VFPM01000004.1"/>
</dbReference>
<dbReference type="SUPFAM" id="SSF53448">
    <property type="entry name" value="Nucleotide-diphospho-sugar transferases"/>
    <property type="match status" value="1"/>
</dbReference>
<dbReference type="OrthoDB" id="6713581at2"/>
<evidence type="ECO:0000256" key="1">
    <source>
        <dbReference type="SAM" id="MobiDB-lite"/>
    </source>
</evidence>
<keyword evidence="4" id="KW-1185">Reference proteome</keyword>
<organism evidence="3 4">
    <name type="scientific">Humibacillus xanthopallidus</name>
    <dbReference type="NCBI Taxonomy" id="412689"/>
    <lineage>
        <taxon>Bacteria</taxon>
        <taxon>Bacillati</taxon>
        <taxon>Actinomycetota</taxon>
        <taxon>Actinomycetes</taxon>
        <taxon>Micrococcales</taxon>
        <taxon>Intrasporangiaceae</taxon>
        <taxon>Humibacillus</taxon>
    </lineage>
</organism>
<evidence type="ECO:0000259" key="2">
    <source>
        <dbReference type="Pfam" id="PF00535"/>
    </source>
</evidence>
<dbReference type="InterPro" id="IPR001173">
    <property type="entry name" value="Glyco_trans_2-like"/>
</dbReference>
<protein>
    <submittedName>
        <fullName evidence="3">Glycosyl transferase family 2</fullName>
    </submittedName>
</protein>
<evidence type="ECO:0000313" key="3">
    <source>
        <dbReference type="EMBL" id="TQM57327.1"/>
    </source>
</evidence>
<dbReference type="InterPro" id="IPR029044">
    <property type="entry name" value="Nucleotide-diphossugar_trans"/>
</dbReference>
<gene>
    <name evidence="3" type="ORF">FBY41_4151</name>
</gene>
<feature type="region of interest" description="Disordered" evidence="1">
    <location>
        <begin position="608"/>
        <end position="630"/>
    </location>
</feature>
<name>A0A543HGD1_9MICO</name>
<dbReference type="Proteomes" id="UP000316747">
    <property type="component" value="Unassembled WGS sequence"/>
</dbReference>
<dbReference type="Gene3D" id="3.40.50.2000">
    <property type="entry name" value="Glycogen Phosphorylase B"/>
    <property type="match status" value="1"/>
</dbReference>
<dbReference type="Gene3D" id="3.90.550.10">
    <property type="entry name" value="Spore Coat Polysaccharide Biosynthesis Protein SpsA, Chain A"/>
    <property type="match status" value="1"/>
</dbReference>
<proteinExistence type="predicted"/>
<evidence type="ECO:0000313" key="4">
    <source>
        <dbReference type="Proteomes" id="UP000316747"/>
    </source>
</evidence>
<dbReference type="AlphaFoldDB" id="A0A543HGD1"/>
<feature type="domain" description="Glycosyltransferase 2-like" evidence="2">
    <location>
        <begin position="5"/>
        <end position="131"/>
    </location>
</feature>
<keyword evidence="3" id="KW-0808">Transferase</keyword>